<evidence type="ECO:0000313" key="2">
    <source>
        <dbReference type="EMBL" id="CAD9137042.1"/>
    </source>
</evidence>
<dbReference type="Pfam" id="PF08613">
    <property type="entry name" value="Cyclin"/>
    <property type="match status" value="1"/>
</dbReference>
<dbReference type="PANTHER" id="PTHR15615:SF122">
    <property type="entry name" value="CYCLIN"/>
    <property type="match status" value="1"/>
</dbReference>
<dbReference type="PANTHER" id="PTHR15615">
    <property type="match status" value="1"/>
</dbReference>
<dbReference type="InterPro" id="IPR036915">
    <property type="entry name" value="Cyclin-like_sf"/>
</dbReference>
<sequence>MQAPRRADTLPADTGEPPPAVRPPQSASKKSQHPRHDGPCVRFAAAPDMAAKKAAPPAATLTTVDALAAAVDPYPFDCLEQLARANTAFYAARARERFPREPCHPNSSVPRTEIVSVFHTTAPVAAPAHRLLCRVAHRAHADALCVVFALLVAVRFLELTGVHVTEATSARLLIGALRVAAKLTEDTVPTGAGFAAAAGIDPKELMRLETTLLRGLDWRVHAAFGQPGGEMATASCAMLEDEAAERIRALPSADPNGHPLQHHDRLGDSASPTCRIPSDDPLASRDAHLSPPPGSCDADWPRYAVFAPSLPVSEGL</sequence>
<dbReference type="EMBL" id="HBGF01038278">
    <property type="protein sequence ID" value="CAD9137042.1"/>
    <property type="molecule type" value="Transcribed_RNA"/>
</dbReference>
<dbReference type="Gene3D" id="1.10.472.10">
    <property type="entry name" value="Cyclin-like"/>
    <property type="match status" value="1"/>
</dbReference>
<evidence type="ECO:0000313" key="3">
    <source>
        <dbReference type="EMBL" id="CAD9137044.1"/>
    </source>
</evidence>
<dbReference type="GO" id="GO:0016538">
    <property type="term" value="F:cyclin-dependent protein serine/threonine kinase regulator activity"/>
    <property type="evidence" value="ECO:0007669"/>
    <property type="project" value="TreeGrafter"/>
</dbReference>
<feature type="region of interest" description="Disordered" evidence="1">
    <location>
        <begin position="251"/>
        <end position="294"/>
    </location>
</feature>
<organism evidence="2">
    <name type="scientific">Neobodo designis</name>
    <name type="common">Flagellated protozoan</name>
    <name type="synonym">Bodo designis</name>
    <dbReference type="NCBI Taxonomy" id="312471"/>
    <lineage>
        <taxon>Eukaryota</taxon>
        <taxon>Discoba</taxon>
        <taxon>Euglenozoa</taxon>
        <taxon>Kinetoplastea</taxon>
        <taxon>Metakinetoplastina</taxon>
        <taxon>Neobodonida</taxon>
        <taxon>Neobodo</taxon>
    </lineage>
</organism>
<dbReference type="AlphaFoldDB" id="A0A6U4V7M3"/>
<evidence type="ECO:0000256" key="1">
    <source>
        <dbReference type="SAM" id="MobiDB-lite"/>
    </source>
</evidence>
<dbReference type="GO" id="GO:0005634">
    <property type="term" value="C:nucleus"/>
    <property type="evidence" value="ECO:0007669"/>
    <property type="project" value="TreeGrafter"/>
</dbReference>
<dbReference type="SUPFAM" id="SSF47954">
    <property type="entry name" value="Cyclin-like"/>
    <property type="match status" value="1"/>
</dbReference>
<proteinExistence type="predicted"/>
<reference evidence="2" key="1">
    <citation type="submission" date="2021-01" db="EMBL/GenBank/DDBJ databases">
        <authorList>
            <person name="Corre E."/>
            <person name="Pelletier E."/>
            <person name="Niang G."/>
            <person name="Scheremetjew M."/>
            <person name="Finn R."/>
            <person name="Kale V."/>
            <person name="Holt S."/>
            <person name="Cochrane G."/>
            <person name="Meng A."/>
            <person name="Brown T."/>
            <person name="Cohen L."/>
        </authorList>
    </citation>
    <scope>NUCLEOTIDE SEQUENCE</scope>
    <source>
        <strain evidence="2">CCAP 1951/1</strain>
    </source>
</reference>
<name>A0A6U4V7M3_NEODS</name>
<gene>
    <name evidence="2" type="ORF">NDES1114_LOCUS25604</name>
    <name evidence="3" type="ORF">NDES1114_LOCUS25605</name>
</gene>
<dbReference type="InterPro" id="IPR013922">
    <property type="entry name" value="Cyclin_PHO80-like"/>
</dbReference>
<feature type="region of interest" description="Disordered" evidence="1">
    <location>
        <begin position="1"/>
        <end position="40"/>
    </location>
</feature>
<protein>
    <submittedName>
        <fullName evidence="2">Uncharacterized protein</fullName>
    </submittedName>
</protein>
<dbReference type="GO" id="GO:0019901">
    <property type="term" value="F:protein kinase binding"/>
    <property type="evidence" value="ECO:0007669"/>
    <property type="project" value="InterPro"/>
</dbReference>
<dbReference type="GO" id="GO:0000307">
    <property type="term" value="C:cyclin-dependent protein kinase holoenzyme complex"/>
    <property type="evidence" value="ECO:0007669"/>
    <property type="project" value="TreeGrafter"/>
</dbReference>
<dbReference type="EMBL" id="HBGF01038279">
    <property type="protein sequence ID" value="CAD9137044.1"/>
    <property type="molecule type" value="Transcribed_RNA"/>
</dbReference>
<accession>A0A6U4V7M3</accession>